<feature type="region of interest" description="Disordered" evidence="1">
    <location>
        <begin position="147"/>
        <end position="166"/>
    </location>
</feature>
<organism evidence="2 3">
    <name type="scientific">Rhizoctonia solani</name>
    <dbReference type="NCBI Taxonomy" id="456999"/>
    <lineage>
        <taxon>Eukaryota</taxon>
        <taxon>Fungi</taxon>
        <taxon>Dikarya</taxon>
        <taxon>Basidiomycota</taxon>
        <taxon>Agaricomycotina</taxon>
        <taxon>Agaricomycetes</taxon>
        <taxon>Cantharellales</taxon>
        <taxon>Ceratobasidiaceae</taxon>
        <taxon>Rhizoctonia</taxon>
    </lineage>
</organism>
<feature type="compositionally biased region" description="Polar residues" evidence="1">
    <location>
        <begin position="153"/>
        <end position="166"/>
    </location>
</feature>
<sequence length="262" mass="28890">MSMSFVFSPVPPSFDVATLVSTLRVATLFQNPDLRNFAISQLESIKHSAAAIDRIALSDELKLPDWEVPAFAELCRRPEPVSAEEAKILGITRFVEIARMREIEQRRKFVELVNQVATDSFLNDDGTVIKDKLEAVAEKTLKHSSLPPCECQASAQPTSQSAFGQSQPQSLFGQSAFGGFGQQSFGQPPPKPPSVIDCQVHQLAPSVASESRTLYEHLSSVLQSVGPLKRLVSTPEYSFPGDDKDYSVENELKRAIWVRKAV</sequence>
<evidence type="ECO:0000313" key="2">
    <source>
        <dbReference type="EMBL" id="CAE6403328.1"/>
    </source>
</evidence>
<protein>
    <submittedName>
        <fullName evidence="2">Uncharacterized protein</fullName>
    </submittedName>
</protein>
<reference evidence="2" key="1">
    <citation type="submission" date="2021-01" db="EMBL/GenBank/DDBJ databases">
        <authorList>
            <person name="Kaushik A."/>
        </authorList>
    </citation>
    <scope>NUCLEOTIDE SEQUENCE</scope>
    <source>
        <strain evidence="2">AG4-R118</strain>
    </source>
</reference>
<accession>A0A8H2WVW7</accession>
<dbReference type="Proteomes" id="UP000663888">
    <property type="component" value="Unassembled WGS sequence"/>
</dbReference>
<name>A0A8H2WVW7_9AGAM</name>
<comment type="caution">
    <text evidence="2">The sequence shown here is derived from an EMBL/GenBank/DDBJ whole genome shotgun (WGS) entry which is preliminary data.</text>
</comment>
<evidence type="ECO:0000256" key="1">
    <source>
        <dbReference type="SAM" id="MobiDB-lite"/>
    </source>
</evidence>
<gene>
    <name evidence="2" type="ORF">RDB_LOCUS5435</name>
</gene>
<dbReference type="AlphaFoldDB" id="A0A8H2WVW7"/>
<evidence type="ECO:0000313" key="3">
    <source>
        <dbReference type="Proteomes" id="UP000663888"/>
    </source>
</evidence>
<dbReference type="EMBL" id="CAJMWX010000121">
    <property type="protein sequence ID" value="CAE6403328.1"/>
    <property type="molecule type" value="Genomic_DNA"/>
</dbReference>
<proteinExistence type="predicted"/>